<gene>
    <name evidence="6" type="ORF">ENUP19_0303G0010</name>
</gene>
<dbReference type="PANTHER" id="PTHR20661:SF0">
    <property type="entry name" value="PHOSPHATIDYLINOSITOL-GLYCAN BIOSYNTHESIS CLASS W PROTEIN"/>
    <property type="match status" value="1"/>
</dbReference>
<feature type="transmembrane region" description="Helical" evidence="5">
    <location>
        <begin position="219"/>
        <end position="238"/>
    </location>
</feature>
<keyword evidence="2 5" id="KW-0812">Transmembrane</keyword>
<comment type="subcellular location">
    <subcellularLocation>
        <location evidence="1">Membrane</location>
        <topology evidence="1">Multi-pass membrane protein</topology>
    </subcellularLocation>
</comment>
<dbReference type="PANTHER" id="PTHR20661">
    <property type="entry name" value="PHOSPHATIDYLINOSITOL-GLYCAN BIOSYNTHESIS CLASS W PROTEIN"/>
    <property type="match status" value="1"/>
</dbReference>
<feature type="transmembrane region" description="Helical" evidence="5">
    <location>
        <begin position="187"/>
        <end position="207"/>
    </location>
</feature>
<dbReference type="Pfam" id="PF06423">
    <property type="entry name" value="GWT1"/>
    <property type="match status" value="1"/>
</dbReference>
<evidence type="ECO:0000256" key="3">
    <source>
        <dbReference type="ARBA" id="ARBA00022989"/>
    </source>
</evidence>
<feature type="transmembrane region" description="Helical" evidence="5">
    <location>
        <begin position="125"/>
        <end position="143"/>
    </location>
</feature>
<comment type="caution">
    <text evidence="6">The sequence shown here is derived from an EMBL/GenBank/DDBJ whole genome shotgun (WGS) entry which is preliminary data.</text>
</comment>
<name>A0ABQ0DV27_9EUKA</name>
<protein>
    <recommendedName>
        <fullName evidence="8">GPI-anchored wall transfer protein</fullName>
    </recommendedName>
</protein>
<dbReference type="InterPro" id="IPR009447">
    <property type="entry name" value="PIGW/GWT1"/>
</dbReference>
<keyword evidence="7" id="KW-1185">Reference proteome</keyword>
<evidence type="ECO:0000256" key="1">
    <source>
        <dbReference type="ARBA" id="ARBA00004141"/>
    </source>
</evidence>
<dbReference type="PIRSF" id="PIRSF017321">
    <property type="entry name" value="GWT1"/>
    <property type="match status" value="1"/>
</dbReference>
<keyword evidence="3 5" id="KW-1133">Transmembrane helix</keyword>
<keyword evidence="4 5" id="KW-0472">Membrane</keyword>
<feature type="transmembrane region" description="Helical" evidence="5">
    <location>
        <begin position="390"/>
        <end position="411"/>
    </location>
</feature>
<feature type="transmembrane region" description="Helical" evidence="5">
    <location>
        <begin position="319"/>
        <end position="341"/>
    </location>
</feature>
<dbReference type="EMBL" id="BAAFRS010000303">
    <property type="protein sequence ID" value="GAB1226707.1"/>
    <property type="molecule type" value="Genomic_DNA"/>
</dbReference>
<sequence length="493" mass="56760">MPIFYKPNISDEQYKIEQIKFVSDYSGSSYLLLLSMFVINIYLNYFHHLLHHYFPVLHSHFMIYILSDLFISIPAILIPMFFSSIVYPLVIILTLIYLIVCYHYPKRQSPTIYPVISVGFVEFRSMINLWTLIAILAVDFHIFPRMHTKSEFYGLSLMDTGVGAIVVCSGVAAGLKENQTPYFKNLISNVIHSLPFFIIGFIRLFATSITGYQHHISEYGMHMNFFFVLGFVQILTSLINSSRKYCGIVSIILIIGYEIILQYFDLYNYSLTADRMSNLFAANREGFLSIIGYTAIQIASTAMGYYYTLGCTKQYRFKLDVIIVIIAFIGYIAYEVISIYIPPCRPLINLTYFIALMSQMMICYAICDVIPMYLPVKQTAGSNGLSLNQLPLFLIANVITGVVNLLFYTLYVPTIDSIVIIFIYIAIVRVMAFCLGYFHITFKIQSMQLVILNDDYRTPYKSYSLFGFLQYFKSLKLQLNSSNEKKINQNKIN</sequence>
<feature type="transmembrane region" description="Helical" evidence="5">
    <location>
        <begin position="347"/>
        <end position="370"/>
    </location>
</feature>
<evidence type="ECO:0000313" key="7">
    <source>
        <dbReference type="Proteomes" id="UP001628156"/>
    </source>
</evidence>
<organism evidence="6 7">
    <name type="scientific">Entamoeba nuttalli</name>
    <dbReference type="NCBI Taxonomy" id="412467"/>
    <lineage>
        <taxon>Eukaryota</taxon>
        <taxon>Amoebozoa</taxon>
        <taxon>Evosea</taxon>
        <taxon>Archamoebae</taxon>
        <taxon>Mastigamoebida</taxon>
        <taxon>Entamoebidae</taxon>
        <taxon>Entamoeba</taxon>
    </lineage>
</organism>
<reference evidence="6 7" key="1">
    <citation type="journal article" date="2019" name="PLoS Negl. Trop. Dis.">
        <title>Whole genome sequencing of Entamoeba nuttalli reveals mammalian host-related molecular signatures and a novel octapeptide-repeat surface protein.</title>
        <authorList>
            <person name="Tanaka M."/>
            <person name="Makiuchi T."/>
            <person name="Komiyama T."/>
            <person name="Shiina T."/>
            <person name="Osaki K."/>
            <person name="Tachibana H."/>
        </authorList>
    </citation>
    <scope>NUCLEOTIDE SEQUENCE [LARGE SCALE GENOMIC DNA]</scope>
    <source>
        <strain evidence="6 7">P19-061405</strain>
    </source>
</reference>
<feature type="transmembrane region" description="Helical" evidence="5">
    <location>
        <begin position="30"/>
        <end position="49"/>
    </location>
</feature>
<dbReference type="Proteomes" id="UP001628156">
    <property type="component" value="Unassembled WGS sequence"/>
</dbReference>
<evidence type="ECO:0000256" key="4">
    <source>
        <dbReference type="ARBA" id="ARBA00023136"/>
    </source>
</evidence>
<evidence type="ECO:0000313" key="6">
    <source>
        <dbReference type="EMBL" id="GAB1226707.1"/>
    </source>
</evidence>
<feature type="transmembrane region" description="Helical" evidence="5">
    <location>
        <begin position="61"/>
        <end position="79"/>
    </location>
</feature>
<feature type="transmembrane region" description="Helical" evidence="5">
    <location>
        <begin position="417"/>
        <end position="438"/>
    </location>
</feature>
<proteinExistence type="predicted"/>
<feature type="transmembrane region" description="Helical" evidence="5">
    <location>
        <begin position="85"/>
        <end position="104"/>
    </location>
</feature>
<feature type="transmembrane region" description="Helical" evidence="5">
    <location>
        <begin position="155"/>
        <end position="175"/>
    </location>
</feature>
<evidence type="ECO:0008006" key="8">
    <source>
        <dbReference type="Google" id="ProtNLM"/>
    </source>
</evidence>
<feature type="transmembrane region" description="Helical" evidence="5">
    <location>
        <begin position="245"/>
        <end position="266"/>
    </location>
</feature>
<feature type="transmembrane region" description="Helical" evidence="5">
    <location>
        <begin position="286"/>
        <end position="307"/>
    </location>
</feature>
<evidence type="ECO:0000256" key="5">
    <source>
        <dbReference type="SAM" id="Phobius"/>
    </source>
</evidence>
<evidence type="ECO:0000256" key="2">
    <source>
        <dbReference type="ARBA" id="ARBA00022692"/>
    </source>
</evidence>
<accession>A0ABQ0DV27</accession>